<evidence type="ECO:0000313" key="1">
    <source>
        <dbReference type="EMBL" id="GAU99916.1"/>
    </source>
</evidence>
<keyword evidence="2" id="KW-1185">Reference proteome</keyword>
<evidence type="ECO:0008006" key="3">
    <source>
        <dbReference type="Google" id="ProtNLM"/>
    </source>
</evidence>
<dbReference type="Proteomes" id="UP000186922">
    <property type="component" value="Unassembled WGS sequence"/>
</dbReference>
<evidence type="ECO:0000313" key="2">
    <source>
        <dbReference type="Proteomes" id="UP000186922"/>
    </source>
</evidence>
<name>A0A1D1VE45_RAMVA</name>
<protein>
    <recommendedName>
        <fullName evidence="3">HTH psq-type domain-containing protein</fullName>
    </recommendedName>
</protein>
<comment type="caution">
    <text evidence="1">The sequence shown here is derived from an EMBL/GenBank/DDBJ whole genome shotgun (WGS) entry which is preliminary data.</text>
</comment>
<organism evidence="1 2">
    <name type="scientific">Ramazzottius varieornatus</name>
    <name type="common">Water bear</name>
    <name type="synonym">Tardigrade</name>
    <dbReference type="NCBI Taxonomy" id="947166"/>
    <lineage>
        <taxon>Eukaryota</taxon>
        <taxon>Metazoa</taxon>
        <taxon>Ecdysozoa</taxon>
        <taxon>Tardigrada</taxon>
        <taxon>Eutardigrada</taxon>
        <taxon>Parachela</taxon>
        <taxon>Hypsibioidea</taxon>
        <taxon>Ramazzottiidae</taxon>
        <taxon>Ramazzottius</taxon>
    </lineage>
</organism>
<sequence length="60" mass="6979">MSESFNSKKRRKYTEESLKDAVRAVANGMSARFCFNRKRTQLAEPLFRKPLAKTFVHAKT</sequence>
<dbReference type="OrthoDB" id="4327074at2759"/>
<reference evidence="1 2" key="1">
    <citation type="journal article" date="2016" name="Nat. Commun.">
        <title>Extremotolerant tardigrade genome and improved radiotolerance of human cultured cells by tardigrade-unique protein.</title>
        <authorList>
            <person name="Hashimoto T."/>
            <person name="Horikawa D.D."/>
            <person name="Saito Y."/>
            <person name="Kuwahara H."/>
            <person name="Kozuka-Hata H."/>
            <person name="Shin-I T."/>
            <person name="Minakuchi Y."/>
            <person name="Ohishi K."/>
            <person name="Motoyama A."/>
            <person name="Aizu T."/>
            <person name="Enomoto A."/>
            <person name="Kondo K."/>
            <person name="Tanaka S."/>
            <person name="Hara Y."/>
            <person name="Koshikawa S."/>
            <person name="Sagara H."/>
            <person name="Miura T."/>
            <person name="Yokobori S."/>
            <person name="Miyagawa K."/>
            <person name="Suzuki Y."/>
            <person name="Kubo T."/>
            <person name="Oyama M."/>
            <person name="Kohara Y."/>
            <person name="Fujiyama A."/>
            <person name="Arakawa K."/>
            <person name="Katayama T."/>
            <person name="Toyoda A."/>
            <person name="Kunieda T."/>
        </authorList>
    </citation>
    <scope>NUCLEOTIDE SEQUENCE [LARGE SCALE GENOMIC DNA]</scope>
    <source>
        <strain evidence="1 2">YOKOZUNA-1</strain>
    </source>
</reference>
<proteinExistence type="predicted"/>
<dbReference type="AlphaFoldDB" id="A0A1D1VE45"/>
<accession>A0A1D1VE45</accession>
<dbReference type="EMBL" id="BDGG01000005">
    <property type="protein sequence ID" value="GAU99916.1"/>
    <property type="molecule type" value="Genomic_DNA"/>
</dbReference>
<gene>
    <name evidence="1" type="primary">RvY_10851-1</name>
    <name evidence="1" type="synonym">RvY_10851.1</name>
    <name evidence="1" type="ORF">RvY_10851</name>
</gene>